<dbReference type="GO" id="GO:0106008">
    <property type="term" value="F:2-oxoglutaramate amidase activity"/>
    <property type="evidence" value="ECO:0007669"/>
    <property type="project" value="TreeGrafter"/>
</dbReference>
<evidence type="ECO:0000256" key="5">
    <source>
        <dbReference type="ARBA" id="ARBA00072139"/>
    </source>
</evidence>
<evidence type="ECO:0000313" key="8">
    <source>
        <dbReference type="Proteomes" id="UP000265926"/>
    </source>
</evidence>
<dbReference type="CDD" id="cd07575">
    <property type="entry name" value="Xc-1258_like"/>
    <property type="match status" value="1"/>
</dbReference>
<evidence type="ECO:0000259" key="6">
    <source>
        <dbReference type="PROSITE" id="PS50263"/>
    </source>
</evidence>
<evidence type="ECO:0000256" key="3">
    <source>
        <dbReference type="ARBA" id="ARBA00039118"/>
    </source>
</evidence>
<dbReference type="PROSITE" id="PS50263">
    <property type="entry name" value="CN_HYDROLASE"/>
    <property type="match status" value="1"/>
</dbReference>
<dbReference type="PANTHER" id="PTHR47799:SF1">
    <property type="entry name" value="OMEGA-AMIDASE YAFV"/>
    <property type="match status" value="1"/>
</dbReference>
<keyword evidence="2 7" id="KW-0378">Hydrolase</keyword>
<dbReference type="EMBL" id="QWGR01000007">
    <property type="protein sequence ID" value="RIJ47774.1"/>
    <property type="molecule type" value="Genomic_DNA"/>
</dbReference>
<dbReference type="FunFam" id="3.60.110.10:FF:000004">
    <property type="entry name" value="Carbon-nitrogen hydrolase"/>
    <property type="match status" value="1"/>
</dbReference>
<dbReference type="RefSeq" id="WP_119438661.1">
    <property type="nucleotide sequence ID" value="NZ_QWGR01000007.1"/>
</dbReference>
<name>A0A399SYB3_9BACT</name>
<comment type="catalytic activity">
    <reaction evidence="4">
        <text>a monoamide of a dicarboxylate + H2O = a dicarboxylate + NH4(+)</text>
        <dbReference type="Rhea" id="RHEA:11716"/>
        <dbReference type="ChEBI" id="CHEBI:15377"/>
        <dbReference type="ChEBI" id="CHEBI:28938"/>
        <dbReference type="ChEBI" id="CHEBI:28965"/>
        <dbReference type="ChEBI" id="CHEBI:77450"/>
        <dbReference type="EC" id="3.5.1.3"/>
    </reaction>
</comment>
<dbReference type="InterPro" id="IPR003010">
    <property type="entry name" value="C-N_Hydrolase"/>
</dbReference>
<feature type="domain" description="CN hydrolase" evidence="6">
    <location>
        <begin position="4"/>
        <end position="238"/>
    </location>
</feature>
<dbReference type="NCBIfam" id="NF007757">
    <property type="entry name" value="PRK10438.1"/>
    <property type="match status" value="1"/>
</dbReference>
<dbReference type="SUPFAM" id="SSF56317">
    <property type="entry name" value="Carbon-nitrogen hydrolase"/>
    <property type="match status" value="1"/>
</dbReference>
<comment type="caution">
    <text evidence="7">The sequence shown here is derived from an EMBL/GenBank/DDBJ whole genome shotgun (WGS) entry which is preliminary data.</text>
</comment>
<sequence>MENLKITIVQPNIIWEDTAANLEKYSRLLDGYIQTDVIVLPEMFTTGFSMNPQKLREPMDGPTIDWMKKLAAGKNASVVGSVIIEDQGLTYNRAIWVFPDGKAMSYDKRHLYTMGKEHLHYAAGRSKTIVEYKGWKFCPLICYDLRFPVWARNTEDYDVLIYVANWPSPRHHVWKNLLVARAIENQCYCIGVNRSGSDGAGLSYLGNSACISPKGFADFLPEEESVQTFEISYDDLHKFRKSFPLLDDRDSFKIEA</sequence>
<dbReference type="InterPro" id="IPR052737">
    <property type="entry name" value="Omega-amidase_YafV"/>
</dbReference>
<evidence type="ECO:0000256" key="2">
    <source>
        <dbReference type="ARBA" id="ARBA00022801"/>
    </source>
</evidence>
<proteinExistence type="inferred from homology"/>
<evidence type="ECO:0000256" key="1">
    <source>
        <dbReference type="ARBA" id="ARBA00010613"/>
    </source>
</evidence>
<dbReference type="Proteomes" id="UP000265926">
    <property type="component" value="Unassembled WGS sequence"/>
</dbReference>
<evidence type="ECO:0000313" key="7">
    <source>
        <dbReference type="EMBL" id="RIJ47774.1"/>
    </source>
</evidence>
<accession>A0A399SYB3</accession>
<organism evidence="7 8">
    <name type="scientific">Maribellus luteus</name>
    <dbReference type="NCBI Taxonomy" id="2305463"/>
    <lineage>
        <taxon>Bacteria</taxon>
        <taxon>Pseudomonadati</taxon>
        <taxon>Bacteroidota</taxon>
        <taxon>Bacteroidia</taxon>
        <taxon>Marinilabiliales</taxon>
        <taxon>Prolixibacteraceae</taxon>
        <taxon>Maribellus</taxon>
    </lineage>
</organism>
<dbReference type="AlphaFoldDB" id="A0A399SYB3"/>
<reference evidence="7 8" key="1">
    <citation type="submission" date="2018-08" db="EMBL/GenBank/DDBJ databases">
        <title>Pallidiluteibacterium maritimus gen. nov., sp. nov., isolated from coastal sediment.</title>
        <authorList>
            <person name="Zhou L.Y."/>
        </authorList>
    </citation>
    <scope>NUCLEOTIDE SEQUENCE [LARGE SCALE GENOMIC DNA]</scope>
    <source>
        <strain evidence="7 8">XSD2</strain>
    </source>
</reference>
<keyword evidence="8" id="KW-1185">Reference proteome</keyword>
<dbReference type="PANTHER" id="PTHR47799">
    <property type="entry name" value="OMEGA-AMIDASE YAFV"/>
    <property type="match status" value="1"/>
</dbReference>
<gene>
    <name evidence="7" type="ORF">D1614_13850</name>
</gene>
<dbReference type="InterPro" id="IPR036526">
    <property type="entry name" value="C-N_Hydrolase_sf"/>
</dbReference>
<dbReference type="OrthoDB" id="9811121at2"/>
<evidence type="ECO:0000256" key="4">
    <source>
        <dbReference type="ARBA" id="ARBA00052904"/>
    </source>
</evidence>
<dbReference type="EC" id="3.5.1.3" evidence="3"/>
<comment type="similarity">
    <text evidence="1">Belongs to the carbon-nitrogen hydrolase superfamily. NIT1/NIT2 family.</text>
</comment>
<dbReference type="Gene3D" id="3.60.110.10">
    <property type="entry name" value="Carbon-nitrogen hydrolase"/>
    <property type="match status" value="1"/>
</dbReference>
<dbReference type="GO" id="GO:0050152">
    <property type="term" value="F:omega-amidase activity"/>
    <property type="evidence" value="ECO:0007669"/>
    <property type="project" value="UniProtKB-EC"/>
</dbReference>
<protein>
    <recommendedName>
        <fullName evidence="5">Omega-amidase YafV</fullName>
        <ecNumber evidence="3">3.5.1.3</ecNumber>
    </recommendedName>
</protein>
<dbReference type="Pfam" id="PF00795">
    <property type="entry name" value="CN_hydrolase"/>
    <property type="match status" value="1"/>
</dbReference>